<dbReference type="GO" id="GO:0003677">
    <property type="term" value="F:DNA binding"/>
    <property type="evidence" value="ECO:0007669"/>
    <property type="project" value="InterPro"/>
</dbReference>
<dbReference type="Gene3D" id="3.40.50.150">
    <property type="entry name" value="Vaccinia Virus protein VP39"/>
    <property type="match status" value="1"/>
</dbReference>
<dbReference type="InterPro" id="IPR029063">
    <property type="entry name" value="SAM-dependent_MTases_sf"/>
</dbReference>
<dbReference type="EMBL" id="CP002046">
    <property type="protein sequence ID" value="EAP87171.1"/>
    <property type="molecule type" value="Genomic_DNA"/>
</dbReference>
<evidence type="ECO:0000256" key="1">
    <source>
        <dbReference type="ARBA" id="ARBA00010203"/>
    </source>
</evidence>
<dbReference type="HOGENOM" id="CLU_027633_0_0_10"/>
<dbReference type="PROSITE" id="PS00093">
    <property type="entry name" value="N4_MTASE"/>
    <property type="match status" value="1"/>
</dbReference>
<evidence type="ECO:0000313" key="9">
    <source>
        <dbReference type="Proteomes" id="UP000002297"/>
    </source>
</evidence>
<evidence type="ECO:0000256" key="4">
    <source>
        <dbReference type="ARBA" id="ARBA00022679"/>
    </source>
</evidence>
<protein>
    <recommendedName>
        <fullName evidence="2">site-specific DNA-methyltransferase (cytosine-N(4)-specific)</fullName>
        <ecNumber evidence="2">2.1.1.113</ecNumber>
    </recommendedName>
</protein>
<proteinExistence type="inferred from homology"/>
<evidence type="ECO:0000256" key="6">
    <source>
        <dbReference type="ARBA" id="ARBA00022747"/>
    </source>
</evidence>
<dbReference type="SUPFAM" id="SSF53335">
    <property type="entry name" value="S-adenosyl-L-methionine-dependent methyltransferases"/>
    <property type="match status" value="2"/>
</dbReference>
<dbReference type="InterPro" id="IPR017985">
    <property type="entry name" value="MeTrfase_CN4_CS"/>
</dbReference>
<dbReference type="GO" id="GO:0009307">
    <property type="term" value="P:DNA restriction-modification system"/>
    <property type="evidence" value="ECO:0007669"/>
    <property type="project" value="UniProtKB-KW"/>
</dbReference>
<keyword evidence="6" id="KW-0680">Restriction system</keyword>
<name>A3U4K4_CROAH</name>
<dbReference type="EC" id="2.1.1.113" evidence="2"/>
<accession>A3U4K4</accession>
<evidence type="ECO:0000256" key="2">
    <source>
        <dbReference type="ARBA" id="ARBA00012185"/>
    </source>
</evidence>
<dbReference type="eggNOG" id="COG0863">
    <property type="taxonomic scope" value="Bacteria"/>
</dbReference>
<dbReference type="GeneID" id="89451885"/>
<evidence type="ECO:0000256" key="7">
    <source>
        <dbReference type="ARBA" id="ARBA00049120"/>
    </source>
</evidence>
<gene>
    <name evidence="8" type="ordered locus">CA2559_00410</name>
</gene>
<dbReference type="REBASE" id="20149">
    <property type="entry name" value="M1.CatHI"/>
</dbReference>
<dbReference type="KEGG" id="cat:CA2559_00410"/>
<dbReference type="GO" id="GO:0015667">
    <property type="term" value="F:site-specific DNA-methyltransferase (cytosine-N4-specific) activity"/>
    <property type="evidence" value="ECO:0007669"/>
    <property type="project" value="UniProtKB-EC"/>
</dbReference>
<evidence type="ECO:0000313" key="8">
    <source>
        <dbReference type="EMBL" id="EAP87171.1"/>
    </source>
</evidence>
<comment type="similarity">
    <text evidence="1">Belongs to the N(4)/N(6)-methyltransferase family. N(4) subfamily.</text>
</comment>
<dbReference type="AlphaFoldDB" id="A3U4K4"/>
<evidence type="ECO:0000256" key="5">
    <source>
        <dbReference type="ARBA" id="ARBA00022691"/>
    </source>
</evidence>
<dbReference type="Proteomes" id="UP000002297">
    <property type="component" value="Chromosome"/>
</dbReference>
<evidence type="ECO:0000256" key="3">
    <source>
        <dbReference type="ARBA" id="ARBA00022603"/>
    </source>
</evidence>
<dbReference type="RefSeq" id="WP_013185852.1">
    <property type="nucleotide sequence ID" value="NC_014230.1"/>
</dbReference>
<comment type="catalytic activity">
    <reaction evidence="7">
        <text>a 2'-deoxycytidine in DNA + S-adenosyl-L-methionine = an N(4)-methyl-2'-deoxycytidine in DNA + S-adenosyl-L-homocysteine + H(+)</text>
        <dbReference type="Rhea" id="RHEA:16857"/>
        <dbReference type="Rhea" id="RHEA-COMP:11369"/>
        <dbReference type="Rhea" id="RHEA-COMP:13674"/>
        <dbReference type="ChEBI" id="CHEBI:15378"/>
        <dbReference type="ChEBI" id="CHEBI:57856"/>
        <dbReference type="ChEBI" id="CHEBI:59789"/>
        <dbReference type="ChEBI" id="CHEBI:85452"/>
        <dbReference type="ChEBI" id="CHEBI:137933"/>
        <dbReference type="EC" id="2.1.1.113"/>
    </reaction>
</comment>
<dbReference type="GO" id="GO:0032259">
    <property type="term" value="P:methylation"/>
    <property type="evidence" value="ECO:0007669"/>
    <property type="project" value="UniProtKB-KW"/>
</dbReference>
<dbReference type="OrthoDB" id="9800801at2"/>
<sequence length="412" mass="47778">MLDLTKITTSLTLSKEVTHTDAKKEPLHNWFPYLEGFSETFIENILNSMSESPKFLYEPFSGSGTVPVFSKRNGIHCLYSEVNPFLLELTDLKISTFDLTDIDKASFKKELYTISQNIETILNNTTENKNLKEYYDKVFGRSIYFEKENFSAVLKLSNYIKSIDNKNTKQFLRIAVCNCLLPASLLKRAGDIRYKRGKEKNNIPSIITLLKAKLLVIADDLNEVNSSENKITLERNTNAKVYMNGYEEKIDAIITSPPYLNGTNYIRNTKLELWFLGYLKEKKDLSRFRKEVVTAGINDVSKEEKKIIIPFIQDILDNKDLWYDKRIPKMITDYFFDMKIVIENFYKYLKKGGKVFLDIGDSVYANQHIPTDLILIELFKNEGFTIIDNLKLRDRRSKSGRIVKQCLIVAEK</sequence>
<keyword evidence="9" id="KW-1185">Reference proteome</keyword>
<dbReference type="STRING" id="216432.CA2559_00410"/>
<organism evidence="8 9">
    <name type="scientific">Croceibacter atlanticus (strain ATCC BAA-628 / JCM 21780 / CIP 108009 / IAM 15332 / KCTC 12090 / HTCC2559)</name>
    <dbReference type="NCBI Taxonomy" id="216432"/>
    <lineage>
        <taxon>Bacteria</taxon>
        <taxon>Pseudomonadati</taxon>
        <taxon>Bacteroidota</taxon>
        <taxon>Flavobacteriia</taxon>
        <taxon>Flavobacteriales</taxon>
        <taxon>Flavobacteriaceae</taxon>
        <taxon>Croceibacter</taxon>
    </lineage>
</organism>
<keyword evidence="3 8" id="KW-0489">Methyltransferase</keyword>
<reference evidence="8 9" key="1">
    <citation type="journal article" date="2010" name="J. Bacteriol.">
        <title>The complete genome sequence of Croceibacter atlanticus HTCC2559T.</title>
        <authorList>
            <person name="Oh H.M."/>
            <person name="Kang I."/>
            <person name="Ferriera S."/>
            <person name="Giovannoni S.J."/>
            <person name="Cho J.C."/>
        </authorList>
    </citation>
    <scope>NUCLEOTIDE SEQUENCE [LARGE SCALE GENOMIC DNA]</scope>
    <source>
        <strain evidence="9">ATCC BAA-628 / HTCC2559 / KCTC 12090</strain>
    </source>
</reference>
<keyword evidence="5" id="KW-0949">S-adenosyl-L-methionine</keyword>
<keyword evidence="4 8" id="KW-0808">Transferase</keyword>